<reference evidence="10" key="1">
    <citation type="submission" date="2017-04" db="EMBL/GenBank/DDBJ databases">
        <title>Comparative genomics and description of representatives of a novel lineage of planctomycetes thriving in anoxic sediments.</title>
        <authorList>
            <person name="Spring S."/>
            <person name="Bunk B."/>
            <person name="Sproer C."/>
        </authorList>
    </citation>
    <scope>NUCLEOTIDE SEQUENCE [LARGE SCALE GENOMIC DNA]</scope>
    <source>
        <strain evidence="10">ST-PulAB-D4</strain>
    </source>
</reference>
<evidence type="ECO:0000256" key="2">
    <source>
        <dbReference type="ARBA" id="ARBA00004963"/>
    </source>
</evidence>
<feature type="binding site" evidence="7">
    <location>
        <position position="97"/>
    </location>
    <ligand>
        <name>Zn(2+)</name>
        <dbReference type="ChEBI" id="CHEBI:29105"/>
        <label>1</label>
    </ligand>
</feature>
<dbReference type="SUPFAM" id="SSF56281">
    <property type="entry name" value="Metallo-hydrolase/oxidoreductase"/>
    <property type="match status" value="1"/>
</dbReference>
<dbReference type="PANTHER" id="PTHR43705:SF1">
    <property type="entry name" value="HYDROXYACYLGLUTATHIONE HYDROLASE GLOB"/>
    <property type="match status" value="1"/>
</dbReference>
<feature type="binding site" evidence="7">
    <location>
        <position position="57"/>
    </location>
    <ligand>
        <name>Zn(2+)</name>
        <dbReference type="ChEBI" id="CHEBI:29105"/>
        <label>2</label>
    </ligand>
</feature>
<evidence type="ECO:0000313" key="10">
    <source>
        <dbReference type="Proteomes" id="UP000193334"/>
    </source>
</evidence>
<dbReference type="InterPro" id="IPR017782">
    <property type="entry name" value="Hydroxyacylglutathione_Hdrlase"/>
</dbReference>
<dbReference type="KEGG" id="pbp:STSP1_00463"/>
<feature type="binding site" evidence="7">
    <location>
        <position position="53"/>
    </location>
    <ligand>
        <name>Zn(2+)</name>
        <dbReference type="ChEBI" id="CHEBI:29105"/>
        <label>1</label>
    </ligand>
</feature>
<comment type="cofactor">
    <cofactor evidence="7">
        <name>Zn(2+)</name>
        <dbReference type="ChEBI" id="CHEBI:29105"/>
    </cofactor>
    <text evidence="7">Binds 2 Zn(2+) ions per subunit.</text>
</comment>
<dbReference type="EMBL" id="CP021023">
    <property type="protein sequence ID" value="ARN56092.1"/>
    <property type="molecule type" value="Genomic_DNA"/>
</dbReference>
<feature type="binding site" evidence="7">
    <location>
        <position position="120"/>
    </location>
    <ligand>
        <name>Zn(2+)</name>
        <dbReference type="ChEBI" id="CHEBI:29105"/>
        <label>1</label>
    </ligand>
</feature>
<feature type="binding site" evidence="7">
    <location>
        <position position="55"/>
    </location>
    <ligand>
        <name>Zn(2+)</name>
        <dbReference type="ChEBI" id="CHEBI:29105"/>
        <label>1</label>
    </ligand>
</feature>
<proteinExistence type="inferred from homology"/>
<keyword evidence="4 7" id="KW-0479">Metal-binding</keyword>
<dbReference type="InterPro" id="IPR032282">
    <property type="entry name" value="HAGH_C"/>
</dbReference>
<feature type="domain" description="Metallo-beta-lactamase" evidence="8">
    <location>
        <begin position="11"/>
        <end position="158"/>
    </location>
</feature>
<dbReference type="HAMAP" id="MF_01374">
    <property type="entry name" value="Glyoxalase_2"/>
    <property type="match status" value="1"/>
</dbReference>
<dbReference type="InterPro" id="IPR036866">
    <property type="entry name" value="RibonucZ/Hydroxyglut_hydro"/>
</dbReference>
<gene>
    <name evidence="9" type="primary">gloB_1</name>
    <name evidence="7" type="synonym">gloB</name>
    <name evidence="9" type="ORF">STSP1_00463</name>
</gene>
<keyword evidence="10" id="KW-1185">Reference proteome</keyword>
<evidence type="ECO:0000313" key="9">
    <source>
        <dbReference type="EMBL" id="ARN56092.1"/>
    </source>
</evidence>
<dbReference type="GO" id="GO:0004416">
    <property type="term" value="F:hydroxyacylglutathione hydrolase activity"/>
    <property type="evidence" value="ECO:0007669"/>
    <property type="project" value="UniProtKB-UniRule"/>
</dbReference>
<dbReference type="InterPro" id="IPR050110">
    <property type="entry name" value="Glyoxalase_II_hydrolase"/>
</dbReference>
<dbReference type="STRING" id="1941349.STSP1_00463"/>
<dbReference type="GO" id="GO:0019243">
    <property type="term" value="P:methylglyoxal catabolic process to D-lactate via S-lactoyl-glutathione"/>
    <property type="evidence" value="ECO:0007669"/>
    <property type="project" value="UniProtKB-UniRule"/>
</dbReference>
<dbReference type="PANTHER" id="PTHR43705">
    <property type="entry name" value="HYDROXYACYLGLUTATHIONE HYDROLASE"/>
    <property type="match status" value="1"/>
</dbReference>
<dbReference type="Pfam" id="PF16123">
    <property type="entry name" value="HAGH_C"/>
    <property type="match status" value="1"/>
</dbReference>
<sequence>MERVLTLTSGDNYIYLYMYNNDEAFVVDPGSQRPVSEAVESCSLRLRYIFLTHHHLDHTGGIGKLRKKTKSWIFPDEIDSPPQLPECRVEVIPAPGHTKDSLCILVRSRDNSPDVLFTGDTLFIGGCGRPIECKAKTLWQSLERIASLPEDTLIYPGHNYTAENCRFALSVQPDNELVRQRLQKARKADIEGIGLVPSTVGEEKRTNIFLRAVDDDVKEALGMPEATALETFEALRKRKNRFG</sequence>
<dbReference type="CDD" id="cd07723">
    <property type="entry name" value="hydroxyacylglutathione_hydrolase_MBL-fold"/>
    <property type="match status" value="1"/>
</dbReference>
<evidence type="ECO:0000256" key="1">
    <source>
        <dbReference type="ARBA" id="ARBA00001623"/>
    </source>
</evidence>
<evidence type="ECO:0000259" key="8">
    <source>
        <dbReference type="SMART" id="SM00849"/>
    </source>
</evidence>
<dbReference type="InterPro" id="IPR035680">
    <property type="entry name" value="Clx_II_MBL"/>
</dbReference>
<keyword evidence="5 7" id="KW-0378">Hydrolase</keyword>
<name>A0A1W6LK16_9BACT</name>
<organism evidence="9 10">
    <name type="scientific">Sedimentisphaera salicampi</name>
    <dbReference type="NCBI Taxonomy" id="1941349"/>
    <lineage>
        <taxon>Bacteria</taxon>
        <taxon>Pseudomonadati</taxon>
        <taxon>Planctomycetota</taxon>
        <taxon>Phycisphaerae</taxon>
        <taxon>Sedimentisphaerales</taxon>
        <taxon>Sedimentisphaeraceae</taxon>
        <taxon>Sedimentisphaera</taxon>
    </lineage>
</organism>
<evidence type="ECO:0000256" key="7">
    <source>
        <dbReference type="HAMAP-Rule" id="MF_01374"/>
    </source>
</evidence>
<evidence type="ECO:0000256" key="5">
    <source>
        <dbReference type="ARBA" id="ARBA00022801"/>
    </source>
</evidence>
<dbReference type="EC" id="3.1.2.6" evidence="7"/>
<dbReference type="Gene3D" id="3.60.15.10">
    <property type="entry name" value="Ribonuclease Z/Hydroxyacylglutathione hydrolase-like"/>
    <property type="match status" value="1"/>
</dbReference>
<comment type="subunit">
    <text evidence="7">Monomer.</text>
</comment>
<dbReference type="AlphaFoldDB" id="A0A1W6LK16"/>
<dbReference type="UniPathway" id="UPA00619">
    <property type="reaction ID" value="UER00676"/>
</dbReference>
<evidence type="ECO:0000256" key="4">
    <source>
        <dbReference type="ARBA" id="ARBA00022723"/>
    </source>
</evidence>
<dbReference type="SMART" id="SM00849">
    <property type="entry name" value="Lactamase_B"/>
    <property type="match status" value="1"/>
</dbReference>
<feature type="binding site" evidence="7">
    <location>
        <position position="120"/>
    </location>
    <ligand>
        <name>Zn(2+)</name>
        <dbReference type="ChEBI" id="CHEBI:29105"/>
        <label>2</label>
    </ligand>
</feature>
<dbReference type="InterPro" id="IPR001279">
    <property type="entry name" value="Metallo-B-lactamas"/>
</dbReference>
<dbReference type="NCBIfam" id="TIGR03413">
    <property type="entry name" value="GSH_gloB"/>
    <property type="match status" value="1"/>
</dbReference>
<dbReference type="RefSeq" id="WP_085754807.1">
    <property type="nucleotide sequence ID" value="NZ_CP021023.1"/>
</dbReference>
<comment type="catalytic activity">
    <reaction evidence="1 7">
        <text>an S-(2-hydroxyacyl)glutathione + H2O = a 2-hydroxy carboxylate + glutathione + H(+)</text>
        <dbReference type="Rhea" id="RHEA:21864"/>
        <dbReference type="ChEBI" id="CHEBI:15377"/>
        <dbReference type="ChEBI" id="CHEBI:15378"/>
        <dbReference type="ChEBI" id="CHEBI:57925"/>
        <dbReference type="ChEBI" id="CHEBI:58896"/>
        <dbReference type="ChEBI" id="CHEBI:71261"/>
        <dbReference type="EC" id="3.1.2.6"/>
    </reaction>
</comment>
<dbReference type="Pfam" id="PF00753">
    <property type="entry name" value="Lactamase_B"/>
    <property type="match status" value="2"/>
</dbReference>
<dbReference type="GO" id="GO:0046872">
    <property type="term" value="F:metal ion binding"/>
    <property type="evidence" value="ECO:0007669"/>
    <property type="project" value="UniProtKB-KW"/>
</dbReference>
<feature type="binding site" evidence="7">
    <location>
        <position position="58"/>
    </location>
    <ligand>
        <name>Zn(2+)</name>
        <dbReference type="ChEBI" id="CHEBI:29105"/>
        <label>2</label>
    </ligand>
</feature>
<feature type="binding site" evidence="7">
    <location>
        <position position="158"/>
    </location>
    <ligand>
        <name>Zn(2+)</name>
        <dbReference type="ChEBI" id="CHEBI:29105"/>
        <label>2</label>
    </ligand>
</feature>
<dbReference type="Proteomes" id="UP000193334">
    <property type="component" value="Chromosome"/>
</dbReference>
<keyword evidence="6 7" id="KW-0862">Zinc</keyword>
<evidence type="ECO:0000256" key="6">
    <source>
        <dbReference type="ARBA" id="ARBA00022833"/>
    </source>
</evidence>
<comment type="function">
    <text evidence="7">Thiolesterase that catalyzes the hydrolysis of S-D-lactoyl-glutathione to form glutathione and D-lactic acid.</text>
</comment>
<evidence type="ECO:0000256" key="3">
    <source>
        <dbReference type="ARBA" id="ARBA00006759"/>
    </source>
</evidence>
<protein>
    <recommendedName>
        <fullName evidence="7">Hydroxyacylglutathione hydrolase</fullName>
        <ecNumber evidence="7">3.1.2.6</ecNumber>
    </recommendedName>
    <alternativeName>
        <fullName evidence="7">Glyoxalase II</fullName>
        <shortName evidence="7">Glx II</shortName>
    </alternativeName>
</protein>
<comment type="similarity">
    <text evidence="3 7">Belongs to the metallo-beta-lactamase superfamily. Glyoxalase II family.</text>
</comment>
<comment type="pathway">
    <text evidence="2 7">Secondary metabolite metabolism; methylglyoxal degradation; (R)-lactate from methylglyoxal: step 2/2.</text>
</comment>
<accession>A0A1W6LK16</accession>